<name>D8PYF1_SCHCM</name>
<dbReference type="KEGG" id="scm:SCHCO_02492977"/>
<evidence type="ECO:0000256" key="1">
    <source>
        <dbReference type="SAM" id="MobiDB-lite"/>
    </source>
</evidence>
<keyword evidence="3" id="KW-1185">Reference proteome</keyword>
<accession>D8PYF1</accession>
<dbReference type="HOGENOM" id="CLU_678190_0_0_1"/>
<feature type="non-terminal residue" evidence="2">
    <location>
        <position position="410"/>
    </location>
</feature>
<dbReference type="Proteomes" id="UP000007431">
    <property type="component" value="Unassembled WGS sequence"/>
</dbReference>
<dbReference type="GeneID" id="9592304"/>
<proteinExistence type="predicted"/>
<protein>
    <submittedName>
        <fullName evidence="2">Uncharacterized protein</fullName>
    </submittedName>
</protein>
<dbReference type="VEuPathDB" id="FungiDB:SCHCODRAFT_02492977"/>
<organism evidence="3">
    <name type="scientific">Schizophyllum commune (strain H4-8 / FGSC 9210)</name>
    <name type="common">Split gill fungus</name>
    <dbReference type="NCBI Taxonomy" id="578458"/>
    <lineage>
        <taxon>Eukaryota</taxon>
        <taxon>Fungi</taxon>
        <taxon>Dikarya</taxon>
        <taxon>Basidiomycota</taxon>
        <taxon>Agaricomycotina</taxon>
        <taxon>Agaricomycetes</taxon>
        <taxon>Agaricomycetidae</taxon>
        <taxon>Agaricales</taxon>
        <taxon>Schizophyllaceae</taxon>
        <taxon>Schizophyllum</taxon>
    </lineage>
</organism>
<reference evidence="2 3" key="1">
    <citation type="journal article" date="2010" name="Nat. Biotechnol.">
        <title>Genome sequence of the model mushroom Schizophyllum commune.</title>
        <authorList>
            <person name="Ohm R.A."/>
            <person name="de Jong J.F."/>
            <person name="Lugones L.G."/>
            <person name="Aerts A."/>
            <person name="Kothe E."/>
            <person name="Stajich J.E."/>
            <person name="de Vries R.P."/>
            <person name="Record E."/>
            <person name="Levasseur A."/>
            <person name="Baker S.E."/>
            <person name="Bartholomew K.A."/>
            <person name="Coutinho P.M."/>
            <person name="Erdmann S."/>
            <person name="Fowler T.J."/>
            <person name="Gathman A.C."/>
            <person name="Lombard V."/>
            <person name="Henrissat B."/>
            <person name="Knabe N."/>
            <person name="Kuees U."/>
            <person name="Lilly W.W."/>
            <person name="Lindquist E."/>
            <person name="Lucas S."/>
            <person name="Magnuson J.K."/>
            <person name="Piumi F."/>
            <person name="Raudaskoski M."/>
            <person name="Salamov A."/>
            <person name="Schmutz J."/>
            <person name="Schwarze F.W.M.R."/>
            <person name="vanKuyk P.A."/>
            <person name="Horton J.S."/>
            <person name="Grigoriev I.V."/>
            <person name="Woesten H.A.B."/>
        </authorList>
    </citation>
    <scope>NUCLEOTIDE SEQUENCE [LARGE SCALE GENOMIC DNA]</scope>
    <source>
        <strain evidence="3">H4-8 / FGSC 9210</strain>
    </source>
</reference>
<feature type="region of interest" description="Disordered" evidence="1">
    <location>
        <begin position="1"/>
        <end position="67"/>
    </location>
</feature>
<dbReference type="RefSeq" id="XP_003034148.1">
    <property type="nucleotide sequence ID" value="XM_003034102.1"/>
</dbReference>
<dbReference type="InParanoid" id="D8PYF1"/>
<dbReference type="AlphaFoldDB" id="D8PYF1"/>
<dbReference type="EMBL" id="GL377304">
    <property type="protein sequence ID" value="EFI99245.1"/>
    <property type="molecule type" value="Genomic_DNA"/>
</dbReference>
<feature type="compositionally biased region" description="Acidic residues" evidence="1">
    <location>
        <begin position="38"/>
        <end position="49"/>
    </location>
</feature>
<gene>
    <name evidence="2" type="ORF">SCHCODRAFT_106353</name>
</gene>
<evidence type="ECO:0000313" key="2">
    <source>
        <dbReference type="EMBL" id="EFI99245.1"/>
    </source>
</evidence>
<sequence length="410" mass="45284">MLTCSDWSVNDQTTSSTLASPGDVPGSPPYLELYPFDLDNDDSDSEVGVEDPSQRSTPFEPSPDETWEDILPEDQRRAMEPPTNLGIVIGPAWSRGRADDFEDSDGDKISPPAIAVALLARCPADLGPDCHNLYISSRWPEMIACPTECVSAAMVLETTVYHPVILSNGSFAQENHMIMNAAGSPAFPPCDINDLWVRYSLPPGRHDVSSLAVMCTGDLCKRGAVWRPALAGQIRYCRRCKEWFHIACLAVSEISSAEELSSYGENLEAFGQDYLRPLTLAEHKESNLYVAHTPAPADVAAEADRHDFANHVQQASTTWEEVACLPLRRRTSPACTPQTNEVLIQHAVERVRRGEGREDVPDLYQILIEQEVCKQASVRGAKIILNKDLRKLRGQTMRFFICIGCGAQIV</sequence>
<feature type="compositionally biased region" description="Polar residues" evidence="1">
    <location>
        <begin position="1"/>
        <end position="19"/>
    </location>
</feature>
<evidence type="ECO:0000313" key="3">
    <source>
        <dbReference type="Proteomes" id="UP000007431"/>
    </source>
</evidence>